<comment type="caution">
    <text evidence="3">The sequence shown here is derived from an EMBL/GenBank/DDBJ whole genome shotgun (WGS) entry which is preliminary data.</text>
</comment>
<name>A0ABQ4NPH9_9RHOB</name>
<evidence type="ECO:0000313" key="3">
    <source>
        <dbReference type="EMBL" id="GIT96320.1"/>
    </source>
</evidence>
<protein>
    <submittedName>
        <fullName evidence="3">Pyrrolo-quinoline quinone</fullName>
    </submittedName>
</protein>
<sequence length="440" mass="45772">MTVLVRLVLGGSLLALAACAEREEILPGERLPVRSGDIGSVIAEAATDVSGEAVPLSLAAPQRLSAWPMRVGNAENNPAHASLSASPQRIWSSDIGAGDSRRQRLSADPVSDGTQLYTLDSASRVTATALSGATVWSRSLVPPSEDEAEASGGGLAVVGGTLFATTGFGELHAIDAASGNERWVQRLDAPITSPKVANGLVYVVSRDNRAWALDVETGRIQWDIQAGAANAATATAPAPAVAGRLAIFPFANGELVATLQRSGIRVWGSSVSGQRRGFAASFVGDITGDPVVDGDLVYAGTSAGRIVALEQSSGNRVWTADDGAVSPMTLAGGSVFAVTDRAQLVRLDAESGAPIWRADLPYYVNRRLVRRQGIYVHFGPVLAGGRLWVASSDGLLRGFDPTDGRLTAQAEIPGGAASRPIAFGDALYLVSREGVLHAYR</sequence>
<dbReference type="PROSITE" id="PS51257">
    <property type="entry name" value="PROKAR_LIPOPROTEIN"/>
    <property type="match status" value="1"/>
</dbReference>
<evidence type="ECO:0000313" key="4">
    <source>
        <dbReference type="Proteomes" id="UP000786693"/>
    </source>
</evidence>
<dbReference type="RefSeq" id="WP_220749810.1">
    <property type="nucleotide sequence ID" value="NZ_BPFH01000005.1"/>
</dbReference>
<dbReference type="PANTHER" id="PTHR34512">
    <property type="entry name" value="CELL SURFACE PROTEIN"/>
    <property type="match status" value="1"/>
</dbReference>
<evidence type="ECO:0000256" key="1">
    <source>
        <dbReference type="SAM" id="SignalP"/>
    </source>
</evidence>
<feature type="chain" id="PRO_5047400710" evidence="1">
    <location>
        <begin position="18"/>
        <end position="440"/>
    </location>
</feature>
<dbReference type="SMART" id="SM00564">
    <property type="entry name" value="PQQ"/>
    <property type="match status" value="5"/>
</dbReference>
<dbReference type="Gene3D" id="2.130.10.10">
    <property type="entry name" value="YVTN repeat-like/Quinoprotein amine dehydrogenase"/>
    <property type="match status" value="1"/>
</dbReference>
<reference evidence="3 4" key="1">
    <citation type="submission" date="2021-05" db="EMBL/GenBank/DDBJ databases">
        <title>Bacteria Genome sequencing.</title>
        <authorList>
            <person name="Takabe Y."/>
            <person name="Nakajima Y."/>
            <person name="Suzuki S."/>
            <person name="Shiozaki T."/>
        </authorList>
    </citation>
    <scope>NUCLEOTIDE SEQUENCE [LARGE SCALE GENOMIC DNA]</scope>
    <source>
        <strain evidence="3 4">AI_62</strain>
    </source>
</reference>
<dbReference type="SUPFAM" id="SSF50998">
    <property type="entry name" value="Quinoprotein alcohol dehydrogenase-like"/>
    <property type="match status" value="1"/>
</dbReference>
<accession>A0ABQ4NPH9</accession>
<proteinExistence type="predicted"/>
<dbReference type="InterPro" id="IPR002372">
    <property type="entry name" value="PQQ_rpt_dom"/>
</dbReference>
<keyword evidence="1" id="KW-0732">Signal</keyword>
<dbReference type="InterPro" id="IPR011047">
    <property type="entry name" value="Quinoprotein_ADH-like_sf"/>
</dbReference>
<organism evidence="3 4">
    <name type="scientific">Jannaschia pagri</name>
    <dbReference type="NCBI Taxonomy" id="2829797"/>
    <lineage>
        <taxon>Bacteria</taxon>
        <taxon>Pseudomonadati</taxon>
        <taxon>Pseudomonadota</taxon>
        <taxon>Alphaproteobacteria</taxon>
        <taxon>Rhodobacterales</taxon>
        <taxon>Roseobacteraceae</taxon>
        <taxon>Jannaschia</taxon>
    </lineage>
</organism>
<dbReference type="InterPro" id="IPR015943">
    <property type="entry name" value="WD40/YVTN_repeat-like_dom_sf"/>
</dbReference>
<dbReference type="PANTHER" id="PTHR34512:SF30">
    <property type="entry name" value="OUTER MEMBRANE PROTEIN ASSEMBLY FACTOR BAMB"/>
    <property type="match status" value="1"/>
</dbReference>
<feature type="domain" description="Pyrrolo-quinoline quinone repeat" evidence="2">
    <location>
        <begin position="123"/>
        <end position="357"/>
    </location>
</feature>
<dbReference type="InterPro" id="IPR018391">
    <property type="entry name" value="PQQ_b-propeller_rpt"/>
</dbReference>
<gene>
    <name evidence="3" type="ORF">JANAI62_29430</name>
</gene>
<dbReference type="Pfam" id="PF13360">
    <property type="entry name" value="PQQ_2"/>
    <property type="match status" value="1"/>
</dbReference>
<dbReference type="Proteomes" id="UP000786693">
    <property type="component" value="Unassembled WGS sequence"/>
</dbReference>
<keyword evidence="4" id="KW-1185">Reference proteome</keyword>
<evidence type="ECO:0000259" key="2">
    <source>
        <dbReference type="Pfam" id="PF13360"/>
    </source>
</evidence>
<dbReference type="EMBL" id="BPFH01000005">
    <property type="protein sequence ID" value="GIT96320.1"/>
    <property type="molecule type" value="Genomic_DNA"/>
</dbReference>
<feature type="signal peptide" evidence="1">
    <location>
        <begin position="1"/>
        <end position="17"/>
    </location>
</feature>